<accession>B8BSQ2</accession>
<evidence type="ECO:0000256" key="1">
    <source>
        <dbReference type="SAM" id="MobiDB-lite"/>
    </source>
</evidence>
<dbReference type="GO" id="GO:0051603">
    <property type="term" value="P:proteolysis involved in protein catabolic process"/>
    <property type="evidence" value="ECO:0007669"/>
    <property type="project" value="InterPro"/>
</dbReference>
<feature type="compositionally biased region" description="Basic residues" evidence="1">
    <location>
        <begin position="264"/>
        <end position="274"/>
    </location>
</feature>
<dbReference type="RefSeq" id="XP_002286528.1">
    <property type="nucleotide sequence ID" value="XM_002286492.1"/>
</dbReference>
<dbReference type="GO" id="GO:0005839">
    <property type="term" value="C:proteasome core complex"/>
    <property type="evidence" value="ECO:0007669"/>
    <property type="project" value="InterPro"/>
</dbReference>
<sequence>MKDTAAVLALTEKRDRRRRRFQRPHQPSSRFIPHVTSVMFTCFLAITASYRCNASPDDVSGIANKGWFGNPTSWRQQSLRWQRLTTFGDANPNDASLRSNNKYNFRSLRCGNRLLDTTTTIPLLRGGSIDTTSTTYFNNSRNSINANNNKDVTPSNQQQRQLPPSTASPYEYTPVTALDDYGQSTQLRYAMESAFRFGTPVVACLCCHEDGGEEGDDAADAVATPNDAPKRRRRENAIVVCSLQRPRLGVVSSSSNNGIINHKSSGRKSTKHHPSIQGMVRVLATRDDDTTHYATSSSQDNIQDNTSMPQHSLHTAIITTGLQSDAQFLLNQLQQHFISKYWFRYNVLPSSSSDATGGNGSNAMVVKMVRDILLDCMGYDWGEELGSSQVSGGIGSAAPSANDNEEDNGGSSRAGRPLGVCSFLLGLEATGTGKAEGNVPSLTVVEANGSSEQYVARAMGMGSRLANEQLSVKWKQCMSREESKQMMREILKEVAKEKGWMGTSDDEEDGGGKQSEGYAEDEDGNGSGLTLVCETVTSRGIEVEYLTV</sequence>
<evidence type="ECO:0000313" key="3">
    <source>
        <dbReference type="Proteomes" id="UP000001449"/>
    </source>
</evidence>
<feature type="compositionally biased region" description="Low complexity" evidence="1">
    <location>
        <begin position="138"/>
        <end position="149"/>
    </location>
</feature>
<dbReference type="Pfam" id="PF00227">
    <property type="entry name" value="Proteasome"/>
    <property type="match status" value="1"/>
</dbReference>
<gene>
    <name evidence="2" type="ORF">THAPSDRAFT_882</name>
</gene>
<dbReference type="PaxDb" id="35128-Thaps882"/>
<dbReference type="SUPFAM" id="SSF56235">
    <property type="entry name" value="N-terminal nucleophile aminohydrolases (Ntn hydrolases)"/>
    <property type="match status" value="1"/>
</dbReference>
<evidence type="ECO:0000313" key="2">
    <source>
        <dbReference type="EMBL" id="EED96169.1"/>
    </source>
</evidence>
<organism evidence="2 3">
    <name type="scientific">Thalassiosira pseudonana</name>
    <name type="common">Marine diatom</name>
    <name type="synonym">Cyclotella nana</name>
    <dbReference type="NCBI Taxonomy" id="35128"/>
    <lineage>
        <taxon>Eukaryota</taxon>
        <taxon>Sar</taxon>
        <taxon>Stramenopiles</taxon>
        <taxon>Ochrophyta</taxon>
        <taxon>Bacillariophyta</taxon>
        <taxon>Coscinodiscophyceae</taxon>
        <taxon>Thalassiosirophycidae</taxon>
        <taxon>Thalassiosirales</taxon>
        <taxon>Thalassiosiraceae</taxon>
        <taxon>Thalassiosira</taxon>
    </lineage>
</organism>
<dbReference type="EMBL" id="CM000638">
    <property type="protein sequence ID" value="EED96169.1"/>
    <property type="molecule type" value="Genomic_DNA"/>
</dbReference>
<reference evidence="2 3" key="2">
    <citation type="journal article" date="2008" name="Nature">
        <title>The Phaeodactylum genome reveals the evolutionary history of diatom genomes.</title>
        <authorList>
            <person name="Bowler C."/>
            <person name="Allen A.E."/>
            <person name="Badger J.H."/>
            <person name="Grimwood J."/>
            <person name="Jabbari K."/>
            <person name="Kuo A."/>
            <person name="Maheswari U."/>
            <person name="Martens C."/>
            <person name="Maumus F."/>
            <person name="Otillar R.P."/>
            <person name="Rayko E."/>
            <person name="Salamov A."/>
            <person name="Vandepoele K."/>
            <person name="Beszteri B."/>
            <person name="Gruber A."/>
            <person name="Heijde M."/>
            <person name="Katinka M."/>
            <person name="Mock T."/>
            <person name="Valentin K."/>
            <person name="Verret F."/>
            <person name="Berges J.A."/>
            <person name="Brownlee C."/>
            <person name="Cadoret J.P."/>
            <person name="Chiovitti A."/>
            <person name="Choi C.J."/>
            <person name="Coesel S."/>
            <person name="De Martino A."/>
            <person name="Detter J.C."/>
            <person name="Durkin C."/>
            <person name="Falciatore A."/>
            <person name="Fournet J."/>
            <person name="Haruta M."/>
            <person name="Huysman M.J."/>
            <person name="Jenkins B.D."/>
            <person name="Jiroutova K."/>
            <person name="Jorgensen R.E."/>
            <person name="Joubert Y."/>
            <person name="Kaplan A."/>
            <person name="Kroger N."/>
            <person name="Kroth P.G."/>
            <person name="La Roche J."/>
            <person name="Lindquist E."/>
            <person name="Lommer M."/>
            <person name="Martin-Jezequel V."/>
            <person name="Lopez P.J."/>
            <person name="Lucas S."/>
            <person name="Mangogna M."/>
            <person name="McGinnis K."/>
            <person name="Medlin L.K."/>
            <person name="Montsant A."/>
            <person name="Oudot-Le Secq M.P."/>
            <person name="Napoli C."/>
            <person name="Obornik M."/>
            <person name="Parker M.S."/>
            <person name="Petit J.L."/>
            <person name="Porcel B.M."/>
            <person name="Poulsen N."/>
            <person name="Robison M."/>
            <person name="Rychlewski L."/>
            <person name="Rynearson T.A."/>
            <person name="Schmutz J."/>
            <person name="Shapiro H."/>
            <person name="Siaut M."/>
            <person name="Stanley M."/>
            <person name="Sussman M.R."/>
            <person name="Taylor A.R."/>
            <person name="Vardi A."/>
            <person name="von Dassow P."/>
            <person name="Vyverman W."/>
            <person name="Willis A."/>
            <person name="Wyrwicz L.S."/>
            <person name="Rokhsar D.S."/>
            <person name="Weissenbach J."/>
            <person name="Armbrust E.V."/>
            <person name="Green B.R."/>
            <person name="Van de Peer Y."/>
            <person name="Grigoriev I.V."/>
        </authorList>
    </citation>
    <scope>NUCLEOTIDE SEQUENCE [LARGE SCALE GENOMIC DNA]</scope>
    <source>
        <strain evidence="2 3">CCMP1335</strain>
    </source>
</reference>
<feature type="region of interest" description="Disordered" evidence="1">
    <location>
        <begin position="497"/>
        <end position="530"/>
    </location>
</feature>
<feature type="region of interest" description="Disordered" evidence="1">
    <location>
        <begin position="390"/>
        <end position="414"/>
    </location>
</feature>
<dbReference type="eggNOG" id="ENOG502T6TK">
    <property type="taxonomic scope" value="Eukaryota"/>
</dbReference>
<dbReference type="Gene3D" id="3.60.20.10">
    <property type="entry name" value="Glutamine Phosphoribosylpyrophosphate, subunit 1, domain 1"/>
    <property type="match status" value="1"/>
</dbReference>
<protein>
    <submittedName>
        <fullName evidence="2">Uncharacterized protein</fullName>
    </submittedName>
</protein>
<dbReference type="AlphaFoldDB" id="B8BSQ2"/>
<dbReference type="HOGENOM" id="CLU_497427_0_0_1"/>
<feature type="region of interest" description="Disordered" evidence="1">
    <location>
        <begin position="253"/>
        <end position="275"/>
    </location>
</feature>
<dbReference type="Proteomes" id="UP000001449">
    <property type="component" value="Chromosome 1"/>
</dbReference>
<feature type="region of interest" description="Disordered" evidence="1">
    <location>
        <begin position="137"/>
        <end position="171"/>
    </location>
</feature>
<keyword evidence="3" id="KW-1185">Reference proteome</keyword>
<feature type="compositionally biased region" description="Low complexity" evidence="1">
    <location>
        <begin position="253"/>
        <end position="263"/>
    </location>
</feature>
<feature type="compositionally biased region" description="Polar residues" evidence="1">
    <location>
        <begin position="150"/>
        <end position="168"/>
    </location>
</feature>
<reference evidence="2 3" key="1">
    <citation type="journal article" date="2004" name="Science">
        <title>The genome of the diatom Thalassiosira pseudonana: ecology, evolution, and metabolism.</title>
        <authorList>
            <person name="Armbrust E.V."/>
            <person name="Berges J.A."/>
            <person name="Bowler C."/>
            <person name="Green B.R."/>
            <person name="Martinez D."/>
            <person name="Putnam N.H."/>
            <person name="Zhou S."/>
            <person name="Allen A.E."/>
            <person name="Apt K.E."/>
            <person name="Bechner M."/>
            <person name="Brzezinski M.A."/>
            <person name="Chaal B.K."/>
            <person name="Chiovitti A."/>
            <person name="Davis A.K."/>
            <person name="Demarest M.S."/>
            <person name="Detter J.C."/>
            <person name="Glavina T."/>
            <person name="Goodstein D."/>
            <person name="Hadi M.Z."/>
            <person name="Hellsten U."/>
            <person name="Hildebrand M."/>
            <person name="Jenkins B.D."/>
            <person name="Jurka J."/>
            <person name="Kapitonov V.V."/>
            <person name="Kroger N."/>
            <person name="Lau W.W."/>
            <person name="Lane T.W."/>
            <person name="Larimer F.W."/>
            <person name="Lippmeier J.C."/>
            <person name="Lucas S."/>
            <person name="Medina M."/>
            <person name="Montsant A."/>
            <person name="Obornik M."/>
            <person name="Parker M.S."/>
            <person name="Palenik B."/>
            <person name="Pazour G.J."/>
            <person name="Richardson P.M."/>
            <person name="Rynearson T.A."/>
            <person name="Saito M.A."/>
            <person name="Schwartz D.C."/>
            <person name="Thamatrakoln K."/>
            <person name="Valentin K."/>
            <person name="Vardi A."/>
            <person name="Wilkerson F.P."/>
            <person name="Rokhsar D.S."/>
        </authorList>
    </citation>
    <scope>NUCLEOTIDE SEQUENCE [LARGE SCALE GENOMIC DNA]</scope>
    <source>
        <strain evidence="2 3">CCMP1335</strain>
    </source>
</reference>
<dbReference type="InParanoid" id="B8BSQ2"/>
<proteinExistence type="predicted"/>
<dbReference type="KEGG" id="tps:THAPSDRAFT_882"/>
<dbReference type="GeneID" id="7451507"/>
<dbReference type="InterPro" id="IPR029055">
    <property type="entry name" value="Ntn_hydrolases_N"/>
</dbReference>
<name>B8BSQ2_THAPS</name>
<dbReference type="InterPro" id="IPR001353">
    <property type="entry name" value="Proteasome_sua/b"/>
</dbReference>